<feature type="domain" description="DUF7149" evidence="11">
    <location>
        <begin position="6"/>
        <end position="245"/>
    </location>
</feature>
<feature type="coiled-coil region" evidence="8">
    <location>
        <begin position="760"/>
        <end position="812"/>
    </location>
</feature>
<dbReference type="Pfam" id="PF25120">
    <property type="entry name" value="DUF7814"/>
    <property type="match status" value="1"/>
</dbReference>
<evidence type="ECO:0000256" key="4">
    <source>
        <dbReference type="ARBA" id="ARBA00022691"/>
    </source>
</evidence>
<keyword evidence="8" id="KW-0175">Coiled coil</keyword>
<dbReference type="InterPro" id="IPR055573">
    <property type="entry name" value="DUF7149"/>
</dbReference>
<reference evidence="14" key="1">
    <citation type="submission" date="2012-06" db="EMBL/GenBank/DDBJ databases">
        <title>The complete genome of Flexibacter litoralis DSM 6794.</title>
        <authorList>
            <person name="Lucas S."/>
            <person name="Copeland A."/>
            <person name="Lapidus A."/>
            <person name="Glavina del Rio T."/>
            <person name="Dalin E."/>
            <person name="Tice H."/>
            <person name="Bruce D."/>
            <person name="Goodwin L."/>
            <person name="Pitluck S."/>
            <person name="Peters L."/>
            <person name="Ovchinnikova G."/>
            <person name="Lu M."/>
            <person name="Kyrpides N."/>
            <person name="Mavromatis K."/>
            <person name="Ivanova N."/>
            <person name="Brettin T."/>
            <person name="Detter J.C."/>
            <person name="Han C."/>
            <person name="Larimer F."/>
            <person name="Land M."/>
            <person name="Hauser L."/>
            <person name="Markowitz V."/>
            <person name="Cheng J.-F."/>
            <person name="Hugenholtz P."/>
            <person name="Woyke T."/>
            <person name="Wu D."/>
            <person name="Spring S."/>
            <person name="Lang E."/>
            <person name="Kopitz M."/>
            <person name="Brambilla E."/>
            <person name="Klenk H.-P."/>
            <person name="Eisen J.A."/>
        </authorList>
    </citation>
    <scope>NUCLEOTIDE SEQUENCE [LARGE SCALE GENOMIC DNA]</scope>
    <source>
        <strain evidence="14">ATCC 23117 / DSM 6794 / NBRC 15988 / NCIMB 1366 / Sio-4</strain>
    </source>
</reference>
<dbReference type="Pfam" id="PF07669">
    <property type="entry name" value="Eco57I"/>
    <property type="match status" value="1"/>
</dbReference>
<evidence type="ECO:0000313" key="13">
    <source>
        <dbReference type="EMBL" id="AFM06179.1"/>
    </source>
</evidence>
<name>I4AQE4_BERLS</name>
<dbReference type="Proteomes" id="UP000006054">
    <property type="component" value="Chromosome"/>
</dbReference>
<dbReference type="REBASE" id="49131">
    <property type="entry name" value="Fli6794ORF3874P"/>
</dbReference>
<dbReference type="PATRIC" id="fig|880071.3.peg.3876"/>
<keyword evidence="6" id="KW-0238">DNA-binding</keyword>
<dbReference type="EC" id="2.1.1.72" evidence="1"/>
<dbReference type="eggNOG" id="COG1002">
    <property type="taxonomic scope" value="Bacteria"/>
</dbReference>
<keyword evidence="2 13" id="KW-0489">Methyltransferase</keyword>
<evidence type="ECO:0000313" key="14">
    <source>
        <dbReference type="Proteomes" id="UP000006054"/>
    </source>
</evidence>
<dbReference type="InterPro" id="IPR056716">
    <property type="entry name" value="DUF7814"/>
</dbReference>
<dbReference type="PROSITE" id="PS00092">
    <property type="entry name" value="N6_MTASE"/>
    <property type="match status" value="1"/>
</dbReference>
<keyword evidence="4" id="KW-0949">S-adenosyl-L-methionine</keyword>
<evidence type="ECO:0000256" key="1">
    <source>
        <dbReference type="ARBA" id="ARBA00011900"/>
    </source>
</evidence>
<dbReference type="InterPro" id="IPR050953">
    <property type="entry name" value="N4_N6_ade-DNA_methylase"/>
</dbReference>
<dbReference type="STRING" id="880071.Fleli_3874"/>
<evidence type="ECO:0000259" key="9">
    <source>
        <dbReference type="Pfam" id="PF07669"/>
    </source>
</evidence>
<dbReference type="InterPro" id="IPR029063">
    <property type="entry name" value="SAM-dependent_MTases_sf"/>
</dbReference>
<evidence type="ECO:0000259" key="10">
    <source>
        <dbReference type="Pfam" id="PF12950"/>
    </source>
</evidence>
<feature type="domain" description="Type II methyltransferase M.TaqI-like" evidence="9">
    <location>
        <begin position="642"/>
        <end position="930"/>
    </location>
</feature>
<dbReference type="GO" id="GO:0009307">
    <property type="term" value="P:DNA restriction-modification system"/>
    <property type="evidence" value="ECO:0007669"/>
    <property type="project" value="UniProtKB-KW"/>
</dbReference>
<evidence type="ECO:0000259" key="12">
    <source>
        <dbReference type="Pfam" id="PF25120"/>
    </source>
</evidence>
<dbReference type="Gene3D" id="3.40.50.150">
    <property type="entry name" value="Vaccinia Virus protein VP39"/>
    <property type="match status" value="2"/>
</dbReference>
<sequence length="1267" mass="147840">MNIITKPSKVLNPAYRKINVTRNEINNFKSALNVCLEHIRISEEKNESEENIKKYVGDFLHQAFYQNYLINTKDKIDLAIYAGKDATSNISVLIEAKRPSNKSEFLKIDNLNRKALQELLLYYLRERVTLENNQIKYLIATNGNEWYFFKGEDFYNTFYKNKKLLKEYNEFISGQKDSSKNELFYNEIAKKYIEEVKDELPFLYIDIKKDFQEFLSIENTDDDKLVSLYKVFSPIHLLAQSYGNDSNQLNKEFYYELLHIIGLEEVKEKGKKVIQRKEKGTRNEGSLLETTIFILDDRDYLRKVENLKTYGQDKEEQLFNVALELCLTWINRILFLKLLESQLVVYNQDSKYKFLNTDFITGYDDLEELFFSALAKKIEDRNERIKEKYNHIPYLNSSLFEPNELEDKALQISNLKEIDLELYDKTVLKNNLKRLTGGLPTLEYIFRFLEAYDFSGEKGEQVDESNQAKTLISASVLGLIFEKINGYKDGSFYTPAYITMYMAKEALRRAVVQKFNTHYTWKCSDFEQLKEDLKDYIRNGDREIIRKEANKIINSLKICDPAVGSGHFLVSALNELIAIKSELGVLIDKDGKRLNAYIQIDNDELIIEDENEEIFTYKPKNKTSQRLQETLFHEKQSLIESCLFGVDINPNSVKICRLRLWIELLKNAYYTQENQLQTLPNIDINIKTGNSLISRFELDEDLKNAFKSKDNPYSLNDYKNAVQEYKNTNNKERKREIIKIIDTIKSAFTGTLDGKFKKKIASARGKLEQKQTEVQNLEAFGEKISKKLSLELKKLKLALNKAQDEKEGLLNNVIYQNAFEWRFEFPEVLNKKGEFVGFDVVIGNPPYGYSFLSVKEKNIFKIQYDSVHQKMFEVSTYFTKRGYDIIKKEGSIAFICPNNLIFQLTFEKFRNFLLESTIINTVINLGDKVFDEADVPTCIFIVTKGLNNQNEFIYGDIRKNESIKIDGFQSFNQYQKYNQNDLKLGDGLVFGIPQNLSKLIVKVSEKSIRIDELANTVSYGISSGGDSIFRIKDDKVEEYQIEEKLLHKVVSGGNIVRYRINYEQEFIIYTVKSTKIEDYKNTLKYLEPYETKLSNKRETKKGTLPWWCLHWPRNVNLYSSPKIILRQTADTIIASLDNEGYFVMDSVMIIKIDNKEKYPLLLGILNSKLNQFIYKTITQETGRVFAQVKPANVRKLFFPLNISIAIQAQLTELINQILSSKKQNPNTDTSDYENEIDILVYKLYDLSYEEVLLIDSDFGLSEEEYNK</sequence>
<evidence type="ECO:0000256" key="7">
    <source>
        <dbReference type="ARBA" id="ARBA00047942"/>
    </source>
</evidence>
<dbReference type="Pfam" id="PF12950">
    <property type="entry name" value="TaqI_C"/>
    <property type="match status" value="1"/>
</dbReference>
<keyword evidence="14" id="KW-1185">Reference proteome</keyword>
<dbReference type="PANTHER" id="PTHR33841:SF1">
    <property type="entry name" value="DNA METHYLTRANSFERASE A"/>
    <property type="match status" value="1"/>
</dbReference>
<proteinExistence type="predicted"/>
<dbReference type="EMBL" id="CP003345">
    <property type="protein sequence ID" value="AFM06179.1"/>
    <property type="molecule type" value="Genomic_DNA"/>
</dbReference>
<dbReference type="OrthoDB" id="32195at2"/>
<feature type="domain" description="DUF7814" evidence="12">
    <location>
        <begin position="246"/>
        <end position="472"/>
    </location>
</feature>
<evidence type="ECO:0000256" key="2">
    <source>
        <dbReference type="ARBA" id="ARBA00022603"/>
    </source>
</evidence>
<dbReference type="AlphaFoldDB" id="I4AQE4"/>
<evidence type="ECO:0000256" key="8">
    <source>
        <dbReference type="SAM" id="Coils"/>
    </source>
</evidence>
<evidence type="ECO:0000259" key="11">
    <source>
        <dbReference type="Pfam" id="PF23653"/>
    </source>
</evidence>
<evidence type="ECO:0000256" key="3">
    <source>
        <dbReference type="ARBA" id="ARBA00022679"/>
    </source>
</evidence>
<protein>
    <recommendedName>
        <fullName evidence="1">site-specific DNA-methyltransferase (adenine-specific)</fullName>
        <ecNumber evidence="1">2.1.1.72</ecNumber>
    </recommendedName>
</protein>
<keyword evidence="5" id="KW-0680">Restriction system</keyword>
<comment type="catalytic activity">
    <reaction evidence="7">
        <text>a 2'-deoxyadenosine in DNA + S-adenosyl-L-methionine = an N(6)-methyl-2'-deoxyadenosine in DNA + S-adenosyl-L-homocysteine + H(+)</text>
        <dbReference type="Rhea" id="RHEA:15197"/>
        <dbReference type="Rhea" id="RHEA-COMP:12418"/>
        <dbReference type="Rhea" id="RHEA-COMP:12419"/>
        <dbReference type="ChEBI" id="CHEBI:15378"/>
        <dbReference type="ChEBI" id="CHEBI:57856"/>
        <dbReference type="ChEBI" id="CHEBI:59789"/>
        <dbReference type="ChEBI" id="CHEBI:90615"/>
        <dbReference type="ChEBI" id="CHEBI:90616"/>
        <dbReference type="EC" id="2.1.1.72"/>
    </reaction>
</comment>
<dbReference type="GO" id="GO:0003677">
    <property type="term" value="F:DNA binding"/>
    <property type="evidence" value="ECO:0007669"/>
    <property type="project" value="UniProtKB-KW"/>
</dbReference>
<keyword evidence="3 13" id="KW-0808">Transferase</keyword>
<dbReference type="RefSeq" id="WP_014799602.1">
    <property type="nucleotide sequence ID" value="NC_018018.1"/>
</dbReference>
<dbReference type="SUPFAM" id="SSF53335">
    <property type="entry name" value="S-adenosyl-L-methionine-dependent methyltransferases"/>
    <property type="match status" value="1"/>
</dbReference>
<dbReference type="GO" id="GO:0032259">
    <property type="term" value="P:methylation"/>
    <property type="evidence" value="ECO:0007669"/>
    <property type="project" value="UniProtKB-KW"/>
</dbReference>
<dbReference type="InterPro" id="IPR002052">
    <property type="entry name" value="DNA_methylase_N6_adenine_CS"/>
</dbReference>
<dbReference type="eggNOG" id="COG0286">
    <property type="taxonomic scope" value="Bacteria"/>
</dbReference>
<dbReference type="GO" id="GO:0009007">
    <property type="term" value="F:site-specific DNA-methyltransferase (adenine-specific) activity"/>
    <property type="evidence" value="ECO:0007669"/>
    <property type="project" value="UniProtKB-EC"/>
</dbReference>
<feature type="domain" description="TaqI-like C-terminal specificity" evidence="10">
    <location>
        <begin position="1048"/>
        <end position="1196"/>
    </location>
</feature>
<evidence type="ECO:0000256" key="6">
    <source>
        <dbReference type="ARBA" id="ARBA00023125"/>
    </source>
</evidence>
<dbReference type="HOGENOM" id="CLU_002539_0_0_10"/>
<dbReference type="PANTHER" id="PTHR33841">
    <property type="entry name" value="DNA METHYLTRANSFERASE YEEA-RELATED"/>
    <property type="match status" value="1"/>
</dbReference>
<dbReference type="InterPro" id="IPR025931">
    <property type="entry name" value="TaqI_C"/>
</dbReference>
<accession>I4AQE4</accession>
<dbReference type="Pfam" id="PF23653">
    <property type="entry name" value="DUF7149"/>
    <property type="match status" value="1"/>
</dbReference>
<organism evidence="13 14">
    <name type="scientific">Bernardetia litoralis (strain ATCC 23117 / DSM 6794 / NBRC 15988 / NCIMB 1366 / Fx l1 / Sio-4)</name>
    <name type="common">Flexibacter litoralis</name>
    <dbReference type="NCBI Taxonomy" id="880071"/>
    <lineage>
        <taxon>Bacteria</taxon>
        <taxon>Pseudomonadati</taxon>
        <taxon>Bacteroidota</taxon>
        <taxon>Cytophagia</taxon>
        <taxon>Cytophagales</taxon>
        <taxon>Bernardetiaceae</taxon>
        <taxon>Bernardetia</taxon>
    </lineage>
</organism>
<dbReference type="PRINTS" id="PR00507">
    <property type="entry name" value="N12N6MTFRASE"/>
</dbReference>
<dbReference type="InterPro" id="IPR011639">
    <property type="entry name" value="MethylTrfase_TaqI-like_dom"/>
</dbReference>
<dbReference type="InterPro" id="IPR023135">
    <property type="entry name" value="N6_DNA_MeTrfase_TaqI_C"/>
</dbReference>
<evidence type="ECO:0000256" key="5">
    <source>
        <dbReference type="ARBA" id="ARBA00022747"/>
    </source>
</evidence>
<dbReference type="KEGG" id="fli:Fleli_3874"/>
<dbReference type="Gene3D" id="3.90.220.10">
    <property type="entry name" value="Adenine-n6-DNA-methyltransferase Taqi, Chain A, domain 2"/>
    <property type="match status" value="1"/>
</dbReference>
<gene>
    <name evidence="13" type="ordered locus">Fleli_3874</name>
</gene>